<sequence>MVIKFIESTYDSVKDKLKNPFYGTLFVVWVIRNREFIYNVFFNDSITSDKRLELIREHFLNWSSLLNFLGTILISLGLMILIYASLNLSRFIVELSERILKPWIQQLFSKTSIVSREDYIQLEKERDYFQKKYSEERIEKIRLQRELDEIVLNNISDNNFEKNNNDEISPSYIKKEYNEILDKAILEDFSTLIALINDLDTLETIRKKIDVSTVDYFLSKNIVQAYLNGNTYFYKFTALGEKLRDYHLKST</sequence>
<evidence type="ECO:0000313" key="5">
    <source>
        <dbReference type="Proteomes" id="UP000198940"/>
    </source>
</evidence>
<evidence type="ECO:0000313" key="4">
    <source>
        <dbReference type="Proteomes" id="UP000184031"/>
    </source>
</evidence>
<dbReference type="Proteomes" id="UP000198940">
    <property type="component" value="Unassembled WGS sequence"/>
</dbReference>
<evidence type="ECO:0000313" key="3">
    <source>
        <dbReference type="EMBL" id="SHK41132.1"/>
    </source>
</evidence>
<name>A0A1M6S8N7_9FLAO</name>
<keyword evidence="5" id="KW-1185">Reference proteome</keyword>
<dbReference type="Proteomes" id="UP000184031">
    <property type="component" value="Unassembled WGS sequence"/>
</dbReference>
<dbReference type="EMBL" id="FOKU01000002">
    <property type="protein sequence ID" value="SFB79186.1"/>
    <property type="molecule type" value="Genomic_DNA"/>
</dbReference>
<dbReference type="AlphaFoldDB" id="A0A1M6S8N7"/>
<keyword evidence="1" id="KW-0472">Membrane</keyword>
<comment type="caution">
    <text evidence="3">The sequence shown here is derived from an EMBL/GenBank/DDBJ whole genome shotgun (WGS) entry which is preliminary data.</text>
</comment>
<keyword evidence="1" id="KW-1133">Transmembrane helix</keyword>
<dbReference type="EMBL" id="FRAT01000002">
    <property type="protein sequence ID" value="SHK41132.1"/>
    <property type="molecule type" value="Genomic_DNA"/>
</dbReference>
<evidence type="ECO:0000256" key="1">
    <source>
        <dbReference type="SAM" id="Phobius"/>
    </source>
</evidence>
<reference evidence="3 4" key="1">
    <citation type="submission" date="2016-11" db="EMBL/GenBank/DDBJ databases">
        <authorList>
            <person name="Varghese N."/>
            <person name="Submissions S."/>
        </authorList>
    </citation>
    <scope>NUCLEOTIDE SEQUENCE [LARGE SCALE GENOMIC DNA]</scope>
    <source>
        <strain evidence="3 4">CGMCC 1.12174</strain>
        <strain evidence="2 5">DSM 26351</strain>
    </source>
</reference>
<proteinExistence type="predicted"/>
<gene>
    <name evidence="2" type="ORF">SAMN04487891_102355</name>
    <name evidence="3" type="ORF">SAMN05216293_1034</name>
</gene>
<protein>
    <submittedName>
        <fullName evidence="3">Uncharacterized protein</fullName>
    </submittedName>
</protein>
<accession>A0A1M6S8N7</accession>
<feature type="transmembrane region" description="Helical" evidence="1">
    <location>
        <begin position="62"/>
        <end position="86"/>
    </location>
</feature>
<organism evidence="3 4">
    <name type="scientific">Flagellimonas taeanensis</name>
    <dbReference type="NCBI Taxonomy" id="1005926"/>
    <lineage>
        <taxon>Bacteria</taxon>
        <taxon>Pseudomonadati</taxon>
        <taxon>Bacteroidota</taxon>
        <taxon>Flavobacteriia</taxon>
        <taxon>Flavobacteriales</taxon>
        <taxon>Flavobacteriaceae</taxon>
        <taxon>Flagellimonas</taxon>
    </lineage>
</organism>
<keyword evidence="1" id="KW-0812">Transmembrane</keyword>
<dbReference type="OrthoDB" id="1332755at2"/>
<dbReference type="RefSeq" id="WP_072877590.1">
    <property type="nucleotide sequence ID" value="NZ_FOKU01000002.1"/>
</dbReference>
<evidence type="ECO:0000313" key="2">
    <source>
        <dbReference type="EMBL" id="SFB79186.1"/>
    </source>
</evidence>